<evidence type="ECO:0000313" key="2">
    <source>
        <dbReference type="EMBL" id="SPH24820.1"/>
    </source>
</evidence>
<dbReference type="EMBL" id="OMOQ01000005">
    <property type="protein sequence ID" value="SPH24820.1"/>
    <property type="molecule type" value="Genomic_DNA"/>
</dbReference>
<organism evidence="2 3">
    <name type="scientific">Albidovulum aquaemixtae</name>
    <dbReference type="NCBI Taxonomy" id="1542388"/>
    <lineage>
        <taxon>Bacteria</taxon>
        <taxon>Pseudomonadati</taxon>
        <taxon>Pseudomonadota</taxon>
        <taxon>Alphaproteobacteria</taxon>
        <taxon>Rhodobacterales</taxon>
        <taxon>Paracoccaceae</taxon>
        <taxon>Albidovulum</taxon>
    </lineage>
</organism>
<evidence type="ECO:0008006" key="4">
    <source>
        <dbReference type="Google" id="ProtNLM"/>
    </source>
</evidence>
<feature type="transmembrane region" description="Helical" evidence="1">
    <location>
        <begin position="162"/>
        <end position="184"/>
    </location>
</feature>
<gene>
    <name evidence="2" type="ORF">DEA8626_03853</name>
</gene>
<feature type="transmembrane region" description="Helical" evidence="1">
    <location>
        <begin position="43"/>
        <end position="64"/>
    </location>
</feature>
<feature type="transmembrane region" description="Helical" evidence="1">
    <location>
        <begin position="71"/>
        <end position="90"/>
    </location>
</feature>
<dbReference type="Proteomes" id="UP000244924">
    <property type="component" value="Unassembled WGS sequence"/>
</dbReference>
<reference evidence="2 3" key="1">
    <citation type="submission" date="2018-03" db="EMBL/GenBank/DDBJ databases">
        <authorList>
            <person name="Keele B.F."/>
        </authorList>
    </citation>
    <scope>NUCLEOTIDE SEQUENCE [LARGE SCALE GENOMIC DNA]</scope>
    <source>
        <strain evidence="2 3">CECT 8626</strain>
    </source>
</reference>
<evidence type="ECO:0000256" key="1">
    <source>
        <dbReference type="SAM" id="Phobius"/>
    </source>
</evidence>
<name>A0A2R8BMZ6_9RHOB</name>
<keyword evidence="1" id="KW-0472">Membrane</keyword>
<protein>
    <recommendedName>
        <fullName evidence="4">Zinc transporter ZupT</fullName>
    </recommendedName>
</protein>
<keyword evidence="3" id="KW-1185">Reference proteome</keyword>
<evidence type="ECO:0000313" key="3">
    <source>
        <dbReference type="Proteomes" id="UP000244924"/>
    </source>
</evidence>
<accession>A0A2R8BMZ6</accession>
<feature type="transmembrane region" description="Helical" evidence="1">
    <location>
        <begin position="219"/>
        <end position="240"/>
    </location>
</feature>
<feature type="transmembrane region" description="Helical" evidence="1">
    <location>
        <begin position="115"/>
        <end position="141"/>
    </location>
</feature>
<sequence length="241" mass="24931">MSDASASQLLALALATLAGATIPLGAFLAEHTSIRPRWLDEEFRHSAIAFGGGALFSAIALVLVPEGAARLPAIWTLILFALGGVVFYGVDRLLRSLGGQMAQFLAMMLDFVPEAAALGALLVEDVGAGYVLAALIALQNLPESFNACREIRAAFDVTGRRVVLLFAALVPIGPLAAWTGFAVLGDLPEILGGIMIFASGGILYLIFEDIAPAAVLKNRGAPALGAVAGFLLGLAGHLLVQ</sequence>
<keyword evidence="1" id="KW-0812">Transmembrane</keyword>
<dbReference type="OrthoDB" id="5766358at2"/>
<proteinExistence type="predicted"/>
<feature type="transmembrane region" description="Helical" evidence="1">
    <location>
        <begin position="190"/>
        <end position="207"/>
    </location>
</feature>
<dbReference type="RefSeq" id="WP_108854829.1">
    <property type="nucleotide sequence ID" value="NZ_OMOQ01000005.1"/>
</dbReference>
<dbReference type="AlphaFoldDB" id="A0A2R8BMZ6"/>
<keyword evidence="1" id="KW-1133">Transmembrane helix</keyword>